<feature type="transmembrane region" description="Helical" evidence="13">
    <location>
        <begin position="134"/>
        <end position="151"/>
    </location>
</feature>
<dbReference type="PANTHER" id="PTHR43298:SF2">
    <property type="entry name" value="FMN_FAD EXPORTER YEEO-RELATED"/>
    <property type="match status" value="1"/>
</dbReference>
<dbReference type="EMBL" id="JAJEPR010000001">
    <property type="protein sequence ID" value="MCC2188369.1"/>
    <property type="molecule type" value="Genomic_DNA"/>
</dbReference>
<dbReference type="InterPro" id="IPR002528">
    <property type="entry name" value="MATE_fam"/>
</dbReference>
<dbReference type="PIRSF" id="PIRSF006603">
    <property type="entry name" value="DinF"/>
    <property type="match status" value="1"/>
</dbReference>
<protein>
    <recommendedName>
        <fullName evidence="4">Probable multidrug resistance protein NorM</fullName>
    </recommendedName>
    <alternativeName>
        <fullName evidence="12">Multidrug-efflux transporter</fullName>
    </alternativeName>
</protein>
<comment type="similarity">
    <text evidence="3">Belongs to the multi antimicrobial extrusion (MATE) (TC 2.A.66.1) family.</text>
</comment>
<feature type="transmembrane region" description="Helical" evidence="13">
    <location>
        <begin position="321"/>
        <end position="341"/>
    </location>
</feature>
<dbReference type="GO" id="GO:0005886">
    <property type="term" value="C:plasma membrane"/>
    <property type="evidence" value="ECO:0007669"/>
    <property type="project" value="UniProtKB-SubCell"/>
</dbReference>
<evidence type="ECO:0000256" key="5">
    <source>
        <dbReference type="ARBA" id="ARBA00022448"/>
    </source>
</evidence>
<evidence type="ECO:0000256" key="11">
    <source>
        <dbReference type="ARBA" id="ARBA00023136"/>
    </source>
</evidence>
<evidence type="ECO:0000313" key="15">
    <source>
        <dbReference type="Proteomes" id="UP001197875"/>
    </source>
</evidence>
<evidence type="ECO:0000256" key="12">
    <source>
        <dbReference type="ARBA" id="ARBA00031636"/>
    </source>
</evidence>
<keyword evidence="6" id="KW-0050">Antiport</keyword>
<evidence type="ECO:0000256" key="9">
    <source>
        <dbReference type="ARBA" id="ARBA00022989"/>
    </source>
</evidence>
<dbReference type="NCBIfam" id="TIGR00797">
    <property type="entry name" value="matE"/>
    <property type="match status" value="1"/>
</dbReference>
<evidence type="ECO:0000256" key="8">
    <source>
        <dbReference type="ARBA" id="ARBA00022692"/>
    </source>
</evidence>
<dbReference type="GO" id="GO:0015297">
    <property type="term" value="F:antiporter activity"/>
    <property type="evidence" value="ECO:0007669"/>
    <property type="project" value="UniProtKB-KW"/>
</dbReference>
<organism evidence="14 15">
    <name type="scientific">Fusicatenibacter faecihominis</name>
    <dbReference type="NCBI Taxonomy" id="2881276"/>
    <lineage>
        <taxon>Bacteria</taxon>
        <taxon>Bacillati</taxon>
        <taxon>Bacillota</taxon>
        <taxon>Clostridia</taxon>
        <taxon>Lachnospirales</taxon>
        <taxon>Lachnospiraceae</taxon>
        <taxon>Fusicatenibacter</taxon>
    </lineage>
</organism>
<evidence type="ECO:0000256" key="3">
    <source>
        <dbReference type="ARBA" id="ARBA00010199"/>
    </source>
</evidence>
<keyword evidence="10" id="KW-0406">Ion transport</keyword>
<feature type="transmembrane region" description="Helical" evidence="13">
    <location>
        <begin position="361"/>
        <end position="382"/>
    </location>
</feature>
<keyword evidence="7" id="KW-1003">Cell membrane</keyword>
<evidence type="ECO:0000256" key="10">
    <source>
        <dbReference type="ARBA" id="ARBA00023065"/>
    </source>
</evidence>
<dbReference type="Pfam" id="PF01554">
    <property type="entry name" value="MatE"/>
    <property type="match status" value="2"/>
</dbReference>
<gene>
    <name evidence="14" type="ORF">LKD71_00795</name>
</gene>
<dbReference type="AlphaFoldDB" id="A0AAE3J4K4"/>
<dbReference type="GO" id="GO:0006811">
    <property type="term" value="P:monoatomic ion transport"/>
    <property type="evidence" value="ECO:0007669"/>
    <property type="project" value="UniProtKB-KW"/>
</dbReference>
<evidence type="ECO:0000256" key="2">
    <source>
        <dbReference type="ARBA" id="ARBA00004651"/>
    </source>
</evidence>
<accession>A0AAE3J4K4</accession>
<proteinExistence type="inferred from homology"/>
<comment type="function">
    <text evidence="1">Multidrug efflux pump.</text>
</comment>
<evidence type="ECO:0000256" key="7">
    <source>
        <dbReference type="ARBA" id="ARBA00022475"/>
    </source>
</evidence>
<evidence type="ECO:0000256" key="6">
    <source>
        <dbReference type="ARBA" id="ARBA00022449"/>
    </source>
</evidence>
<evidence type="ECO:0000256" key="4">
    <source>
        <dbReference type="ARBA" id="ARBA00020268"/>
    </source>
</evidence>
<dbReference type="PANTHER" id="PTHR43298">
    <property type="entry name" value="MULTIDRUG RESISTANCE PROTEIN NORM-RELATED"/>
    <property type="match status" value="1"/>
</dbReference>
<dbReference type="InterPro" id="IPR048279">
    <property type="entry name" value="MdtK-like"/>
</dbReference>
<evidence type="ECO:0000313" key="14">
    <source>
        <dbReference type="EMBL" id="MCC2188369.1"/>
    </source>
</evidence>
<feature type="transmembrane region" description="Helical" evidence="13">
    <location>
        <begin position="55"/>
        <end position="80"/>
    </location>
</feature>
<keyword evidence="5" id="KW-0813">Transport</keyword>
<comment type="subcellular location">
    <subcellularLocation>
        <location evidence="2">Cell membrane</location>
        <topology evidence="2">Multi-pass membrane protein</topology>
    </subcellularLocation>
</comment>
<keyword evidence="11 13" id="KW-0472">Membrane</keyword>
<evidence type="ECO:0000256" key="13">
    <source>
        <dbReference type="SAM" id="Phobius"/>
    </source>
</evidence>
<feature type="transmembrane region" description="Helical" evidence="13">
    <location>
        <begin position="422"/>
        <end position="442"/>
    </location>
</feature>
<comment type="caution">
    <text evidence="14">The sequence shown here is derived from an EMBL/GenBank/DDBJ whole genome shotgun (WGS) entry which is preliminary data.</text>
</comment>
<dbReference type="InterPro" id="IPR050222">
    <property type="entry name" value="MATE_MdtK"/>
</dbReference>
<name>A0AAE3J4K4_9FIRM</name>
<feature type="transmembrane region" description="Helical" evidence="13">
    <location>
        <begin position="92"/>
        <end position="114"/>
    </location>
</feature>
<keyword evidence="15" id="KW-1185">Reference proteome</keyword>
<reference evidence="14 15" key="1">
    <citation type="submission" date="2021-10" db="EMBL/GenBank/DDBJ databases">
        <title>Anaerobic single-cell dispensing facilitates the cultivation of human gut bacteria.</title>
        <authorList>
            <person name="Afrizal A."/>
        </authorList>
    </citation>
    <scope>NUCLEOTIDE SEQUENCE [LARGE SCALE GENOMIC DNA]</scope>
    <source>
        <strain evidence="14 15">CLA-AA-H277</strain>
    </source>
</reference>
<feature type="transmembrane region" description="Helical" evidence="13">
    <location>
        <begin position="163"/>
        <end position="184"/>
    </location>
</feature>
<feature type="transmembrane region" description="Helical" evidence="13">
    <location>
        <begin position="12"/>
        <end position="35"/>
    </location>
</feature>
<keyword evidence="8 13" id="KW-0812">Transmembrane</keyword>
<dbReference type="RefSeq" id="WP_227613979.1">
    <property type="nucleotide sequence ID" value="NZ_JAJEPR010000001.1"/>
</dbReference>
<feature type="transmembrane region" description="Helical" evidence="13">
    <location>
        <begin position="389"/>
        <end position="410"/>
    </location>
</feature>
<sequence length="450" mass="48385">MDQSFMKEKAVMPLVISMAIPMTISMLVNSLYNIIDSFYVAKISEQAMTALSLVYPAQNLLTAVTVGFAIGVNAVIAYYLGAGLKKLADTAATLGLIFNILHGFLIGTICIVGMPAFLGRFSSDSEIIHLGTQYANIVFLFGIPIGAGISYEKTFQAIGRMKVSMVSMLVGCVVNIILDPLMIFGFGPISAMGIKGAAWATGIGQVVSLVIYLAVYFKDLDNIPVRISLKNLTESGRTLKKMYGIGIPATLNLALPSLMITVLNGILAAYSASYVLVLGAYYKLQTFIYLTGNGIVQGMRPICGYNYGAGEYKRVKDIFKAGLELISVVMLAGTVLCFLIPDQLIGIFTSNEETIALGKEALLIICRGFVISGVSVTISGVLEGLGKGVESLAISLVRYLVVILPLAFLFSRFQGASGVWQAFWVTEIVAALLAMVLFKRIMGKISKEKR</sequence>
<feature type="transmembrane region" description="Helical" evidence="13">
    <location>
        <begin position="196"/>
        <end position="217"/>
    </location>
</feature>
<evidence type="ECO:0000256" key="1">
    <source>
        <dbReference type="ARBA" id="ARBA00003408"/>
    </source>
</evidence>
<dbReference type="Proteomes" id="UP001197875">
    <property type="component" value="Unassembled WGS sequence"/>
</dbReference>
<keyword evidence="9 13" id="KW-1133">Transmembrane helix</keyword>
<dbReference type="GO" id="GO:0042910">
    <property type="term" value="F:xenobiotic transmembrane transporter activity"/>
    <property type="evidence" value="ECO:0007669"/>
    <property type="project" value="InterPro"/>
</dbReference>